<evidence type="ECO:0000313" key="1">
    <source>
        <dbReference type="EMBL" id="JAD59782.1"/>
    </source>
</evidence>
<dbReference type="EMBL" id="GBRH01238113">
    <property type="protein sequence ID" value="JAD59782.1"/>
    <property type="molecule type" value="Transcribed_RNA"/>
</dbReference>
<proteinExistence type="predicted"/>
<reference evidence="1" key="1">
    <citation type="submission" date="2014-09" db="EMBL/GenBank/DDBJ databases">
        <authorList>
            <person name="Magalhaes I.L.F."/>
            <person name="Oliveira U."/>
            <person name="Santos F.R."/>
            <person name="Vidigal T.H.D.A."/>
            <person name="Brescovit A.D."/>
            <person name="Santos A.J."/>
        </authorList>
    </citation>
    <scope>NUCLEOTIDE SEQUENCE</scope>
    <source>
        <tissue evidence="1">Shoot tissue taken approximately 20 cm above the soil surface</tissue>
    </source>
</reference>
<organism evidence="1">
    <name type="scientific">Arundo donax</name>
    <name type="common">Giant reed</name>
    <name type="synonym">Donax arundinaceus</name>
    <dbReference type="NCBI Taxonomy" id="35708"/>
    <lineage>
        <taxon>Eukaryota</taxon>
        <taxon>Viridiplantae</taxon>
        <taxon>Streptophyta</taxon>
        <taxon>Embryophyta</taxon>
        <taxon>Tracheophyta</taxon>
        <taxon>Spermatophyta</taxon>
        <taxon>Magnoliopsida</taxon>
        <taxon>Liliopsida</taxon>
        <taxon>Poales</taxon>
        <taxon>Poaceae</taxon>
        <taxon>PACMAD clade</taxon>
        <taxon>Arundinoideae</taxon>
        <taxon>Arundineae</taxon>
        <taxon>Arundo</taxon>
    </lineage>
</organism>
<name>A0A0A9BKH4_ARUDO</name>
<dbReference type="AlphaFoldDB" id="A0A0A9BKH4"/>
<reference evidence="1" key="2">
    <citation type="journal article" date="2015" name="Data Brief">
        <title>Shoot transcriptome of the giant reed, Arundo donax.</title>
        <authorList>
            <person name="Barrero R.A."/>
            <person name="Guerrero F.D."/>
            <person name="Moolhuijzen P."/>
            <person name="Goolsby J.A."/>
            <person name="Tidwell J."/>
            <person name="Bellgard S.E."/>
            <person name="Bellgard M.I."/>
        </authorList>
    </citation>
    <scope>NUCLEOTIDE SEQUENCE</scope>
    <source>
        <tissue evidence="1">Shoot tissue taken approximately 20 cm above the soil surface</tissue>
    </source>
</reference>
<accession>A0A0A9BKH4</accession>
<protein>
    <submittedName>
        <fullName evidence="1">Uncharacterized protein</fullName>
    </submittedName>
</protein>
<sequence>MLRCRRRGVRQNGTDAFVGQFELQLILIDCLI</sequence>